<evidence type="ECO:0000256" key="1">
    <source>
        <dbReference type="ARBA" id="ARBA00006479"/>
    </source>
</evidence>
<sequence length="303" mass="30810">MADLPDSPAHTPPQHVVAVDVGGTTIKAGRVARDGTLTSSRTIPTPPDVADLLTAVRRTVAECGPTDPVGVVTAGLTDERSGTVLQAANLGWRDLPLRDRLTEALGRPVAFGHDVRGAALAELRWGAGEPDMLFVPIGTGLAVAVVVDGEVRGTGWSGEIGQVLVPDPDGPGRVRLEEIASARGIARRYAARAGCPVDGSREVLRKLEDCDTDALDAVTTAVALLADTLAAASAVLGPVPVVLGGGLAEGGEAVLAPLRAALGERLPAEAVPPVRTARLGRWAGCLGAAAIAFATAEARGRAA</sequence>
<keyword evidence="3" id="KW-1185">Reference proteome</keyword>
<reference evidence="3" key="1">
    <citation type="journal article" date="2019" name="Int. J. Syst. Evol. Microbiol.">
        <title>The Global Catalogue of Microorganisms (GCM) 10K type strain sequencing project: providing services to taxonomists for standard genome sequencing and annotation.</title>
        <authorList>
            <consortium name="The Broad Institute Genomics Platform"/>
            <consortium name="The Broad Institute Genome Sequencing Center for Infectious Disease"/>
            <person name="Wu L."/>
            <person name="Ma J."/>
        </authorList>
    </citation>
    <scope>NUCLEOTIDE SEQUENCE [LARGE SCALE GENOMIC DNA]</scope>
    <source>
        <strain evidence="3">JCM 1490</strain>
    </source>
</reference>
<dbReference type="Pfam" id="PF00480">
    <property type="entry name" value="ROK"/>
    <property type="match status" value="1"/>
</dbReference>
<dbReference type="Proteomes" id="UP001596455">
    <property type="component" value="Unassembled WGS sequence"/>
</dbReference>
<proteinExistence type="inferred from homology"/>
<dbReference type="InterPro" id="IPR043129">
    <property type="entry name" value="ATPase_NBD"/>
</dbReference>
<dbReference type="InterPro" id="IPR000600">
    <property type="entry name" value="ROK"/>
</dbReference>
<accession>A0ABW2Q5M5</accession>
<dbReference type="Gene3D" id="3.30.420.40">
    <property type="match status" value="2"/>
</dbReference>
<name>A0ABW2Q5M5_9MICO</name>
<organism evidence="2 3">
    <name type="scientific">Georgenia alba</name>
    <dbReference type="NCBI Taxonomy" id="2233858"/>
    <lineage>
        <taxon>Bacteria</taxon>
        <taxon>Bacillati</taxon>
        <taxon>Actinomycetota</taxon>
        <taxon>Actinomycetes</taxon>
        <taxon>Micrococcales</taxon>
        <taxon>Bogoriellaceae</taxon>
        <taxon>Georgenia</taxon>
    </lineage>
</organism>
<dbReference type="SUPFAM" id="SSF53067">
    <property type="entry name" value="Actin-like ATPase domain"/>
    <property type="match status" value="1"/>
</dbReference>
<dbReference type="PANTHER" id="PTHR18964:SF149">
    <property type="entry name" value="BIFUNCTIONAL UDP-N-ACETYLGLUCOSAMINE 2-EPIMERASE_N-ACETYLMANNOSAMINE KINASE"/>
    <property type="match status" value="1"/>
</dbReference>
<dbReference type="EMBL" id="JBHTCQ010000001">
    <property type="protein sequence ID" value="MFC7404801.1"/>
    <property type="molecule type" value="Genomic_DNA"/>
</dbReference>
<comment type="similarity">
    <text evidence="1">Belongs to the ROK (NagC/XylR) family.</text>
</comment>
<protein>
    <submittedName>
        <fullName evidence="2">ROK family protein</fullName>
    </submittedName>
</protein>
<comment type="caution">
    <text evidence="2">The sequence shown here is derived from an EMBL/GenBank/DDBJ whole genome shotgun (WGS) entry which is preliminary data.</text>
</comment>
<gene>
    <name evidence="2" type="ORF">ACFQQL_06735</name>
</gene>
<dbReference type="PANTHER" id="PTHR18964">
    <property type="entry name" value="ROK (REPRESSOR, ORF, KINASE) FAMILY"/>
    <property type="match status" value="1"/>
</dbReference>
<dbReference type="CDD" id="cd23763">
    <property type="entry name" value="ASKHA_ATPase_ROK"/>
    <property type="match status" value="1"/>
</dbReference>
<evidence type="ECO:0000313" key="2">
    <source>
        <dbReference type="EMBL" id="MFC7404801.1"/>
    </source>
</evidence>
<dbReference type="RefSeq" id="WP_382392542.1">
    <property type="nucleotide sequence ID" value="NZ_JBHTCQ010000001.1"/>
</dbReference>
<evidence type="ECO:0000313" key="3">
    <source>
        <dbReference type="Proteomes" id="UP001596455"/>
    </source>
</evidence>